<evidence type="ECO:0000313" key="1">
    <source>
        <dbReference type="EMBL" id="CAC5425729.1"/>
    </source>
</evidence>
<gene>
    <name evidence="1" type="ORF">MCOR_57520</name>
</gene>
<dbReference type="Proteomes" id="UP000507470">
    <property type="component" value="Unassembled WGS sequence"/>
</dbReference>
<proteinExistence type="predicted"/>
<name>A0A6J8EYJ1_MYTCO</name>
<reference evidence="1 2" key="1">
    <citation type="submission" date="2020-06" db="EMBL/GenBank/DDBJ databases">
        <authorList>
            <person name="Li R."/>
            <person name="Bekaert M."/>
        </authorList>
    </citation>
    <scope>NUCLEOTIDE SEQUENCE [LARGE SCALE GENOMIC DNA]</scope>
    <source>
        <strain evidence="2">wild</strain>
    </source>
</reference>
<protein>
    <submittedName>
        <fullName evidence="1">Uncharacterized protein</fullName>
    </submittedName>
</protein>
<dbReference type="EMBL" id="CACVKT020010286">
    <property type="protein sequence ID" value="CAC5425729.1"/>
    <property type="molecule type" value="Genomic_DNA"/>
</dbReference>
<dbReference type="SUPFAM" id="SSF52047">
    <property type="entry name" value="RNI-like"/>
    <property type="match status" value="1"/>
</dbReference>
<keyword evidence="2" id="KW-1185">Reference proteome</keyword>
<dbReference type="AlphaFoldDB" id="A0A6J8EYJ1"/>
<dbReference type="InterPro" id="IPR032675">
    <property type="entry name" value="LRR_dom_sf"/>
</dbReference>
<sequence>MTNLRELHFQGRYLVSLSNTTFKAFPNFVEELNLANCRFKAVRTKVDALRPFPSLRVIDIHATFMHLRRALHLLYPSSYSNLTAMNLGHVSDDIIDSSDLSFVITITPDMMKYLKTICVENLDLSDNGIVDIESGSLFSFDRPECLHNLSFKRNRCAIVNKRTLSYFNILFAETLFF</sequence>
<organism evidence="1 2">
    <name type="scientific">Mytilus coruscus</name>
    <name type="common">Sea mussel</name>
    <dbReference type="NCBI Taxonomy" id="42192"/>
    <lineage>
        <taxon>Eukaryota</taxon>
        <taxon>Metazoa</taxon>
        <taxon>Spiralia</taxon>
        <taxon>Lophotrochozoa</taxon>
        <taxon>Mollusca</taxon>
        <taxon>Bivalvia</taxon>
        <taxon>Autobranchia</taxon>
        <taxon>Pteriomorphia</taxon>
        <taxon>Mytilida</taxon>
        <taxon>Mytiloidea</taxon>
        <taxon>Mytilidae</taxon>
        <taxon>Mytilinae</taxon>
        <taxon>Mytilus</taxon>
    </lineage>
</organism>
<accession>A0A6J8EYJ1</accession>
<evidence type="ECO:0000313" key="2">
    <source>
        <dbReference type="Proteomes" id="UP000507470"/>
    </source>
</evidence>
<dbReference type="OrthoDB" id="676979at2759"/>
<dbReference type="Gene3D" id="3.80.10.10">
    <property type="entry name" value="Ribonuclease Inhibitor"/>
    <property type="match status" value="1"/>
</dbReference>